<dbReference type="InterPro" id="IPR011861">
    <property type="entry name" value="Transald_staph-type"/>
</dbReference>
<dbReference type="PANTHER" id="PTHR10683:SF40">
    <property type="entry name" value="FRUCTOSE-6-PHOSPHATE ALDOLASE 1-RELATED"/>
    <property type="match status" value="1"/>
</dbReference>
<dbReference type="EC" id="2.2.1.2" evidence="2"/>
<dbReference type="EMBL" id="AWTT01000018">
    <property type="protein sequence ID" value="KIS03462.1"/>
    <property type="molecule type" value="Genomic_DNA"/>
</dbReference>
<reference evidence="2 3" key="1">
    <citation type="submission" date="2013-08" db="EMBL/GenBank/DDBJ databases">
        <title>Lactobacillus wasatchii sp. WDC04, a late gas producing bacteria isolated from aged chedder cheese.</title>
        <authorList>
            <person name="Oberg C.J."/>
            <person name="Culumber M."/>
            <person name="McMahon D.J."/>
            <person name="Broadbent J.R."/>
            <person name="Oberg T.S."/>
            <person name="Ortaki F."/>
        </authorList>
    </citation>
    <scope>NUCLEOTIDE SEQUENCE [LARGE SCALE GENOMIC DNA]</scope>
    <source>
        <strain evidence="2 3">WDC04</strain>
    </source>
</reference>
<keyword evidence="2" id="KW-0808">Transferase</keyword>
<dbReference type="GO" id="GO:0005975">
    <property type="term" value="P:carbohydrate metabolic process"/>
    <property type="evidence" value="ECO:0007669"/>
    <property type="project" value="InterPro"/>
</dbReference>
<dbReference type="AlphaFoldDB" id="A0A0D1A6X7"/>
<dbReference type="Gene3D" id="3.20.20.70">
    <property type="entry name" value="Aldolase class I"/>
    <property type="match status" value="1"/>
</dbReference>
<evidence type="ECO:0000313" key="3">
    <source>
        <dbReference type="Proteomes" id="UP000032279"/>
    </source>
</evidence>
<dbReference type="InterPro" id="IPR001585">
    <property type="entry name" value="TAL/FSA"/>
</dbReference>
<dbReference type="RefSeq" id="WP_044010646.1">
    <property type="nucleotide sequence ID" value="NZ_AWTT01000018.1"/>
</dbReference>
<dbReference type="PATRIC" id="fig|1335616.4.peg.910"/>
<keyword evidence="3" id="KW-1185">Reference proteome</keyword>
<dbReference type="STRING" id="1335616.WDC_0908"/>
<dbReference type="PANTHER" id="PTHR10683">
    <property type="entry name" value="TRANSALDOLASE"/>
    <property type="match status" value="1"/>
</dbReference>
<organism evidence="2 3">
    <name type="scientific">Paucilactobacillus wasatchensis</name>
    <dbReference type="NCBI Taxonomy" id="1335616"/>
    <lineage>
        <taxon>Bacteria</taxon>
        <taxon>Bacillati</taxon>
        <taxon>Bacillota</taxon>
        <taxon>Bacilli</taxon>
        <taxon>Lactobacillales</taxon>
        <taxon>Lactobacillaceae</taxon>
        <taxon>Paucilactobacillus</taxon>
    </lineage>
</organism>
<dbReference type="InterPro" id="IPR013785">
    <property type="entry name" value="Aldolase_TIM"/>
</dbReference>
<gene>
    <name evidence="2" type="ORF">WDC_0908</name>
</gene>
<dbReference type="SUPFAM" id="SSF51569">
    <property type="entry name" value="Aldolase"/>
    <property type="match status" value="1"/>
</dbReference>
<dbReference type="Pfam" id="PF00923">
    <property type="entry name" value="TAL_FSA"/>
    <property type="match status" value="1"/>
</dbReference>
<evidence type="ECO:0000256" key="1">
    <source>
        <dbReference type="ARBA" id="ARBA00023270"/>
    </source>
</evidence>
<sequence>MQPKFDIEVYSDGAVIEDMREVAKNDYVTGFTTNPSLMKKAGITNYMEFAKQVVSEFPDYSISFEVFGHDNETMKKEAAAISSLGDNVFVKIPIILANGNSNAKLINELSHAGIKVNITAIATLAQVKETLENVDDQVPALVSIFVGRVNDTGQNTDQFVRDSVELTKLHPAAKLLWASTREVINVYQAQEMGVDIITVPPTILAKLGKVGKSAQQVSIDTVTGFDKDISSLGFSILD</sequence>
<evidence type="ECO:0000313" key="2">
    <source>
        <dbReference type="EMBL" id="KIS03462.1"/>
    </source>
</evidence>
<name>A0A0D1A6X7_9LACO</name>
<dbReference type="NCBIfam" id="TIGR02134">
    <property type="entry name" value="transald_staph"/>
    <property type="match status" value="1"/>
</dbReference>
<dbReference type="Proteomes" id="UP000032279">
    <property type="component" value="Unassembled WGS sequence"/>
</dbReference>
<accession>A0A0D1A6X7</accession>
<keyword evidence="1" id="KW-0704">Schiff base</keyword>
<comment type="caution">
    <text evidence="2">The sequence shown here is derived from an EMBL/GenBank/DDBJ whole genome shotgun (WGS) entry which is preliminary data.</text>
</comment>
<dbReference type="GO" id="GO:0004801">
    <property type="term" value="F:transaldolase activity"/>
    <property type="evidence" value="ECO:0007669"/>
    <property type="project" value="UniProtKB-EC"/>
</dbReference>
<protein>
    <submittedName>
        <fullName evidence="2">Transaldolase</fullName>
        <ecNumber evidence="2">2.2.1.2</ecNumber>
    </submittedName>
</protein>
<proteinExistence type="predicted"/>
<dbReference type="OrthoDB" id="9807051at2"/>